<keyword evidence="9" id="KW-0560">Oxidoreductase</keyword>
<comment type="cofactor">
    <cofactor evidence="8">
        <name>[2Fe-2S] cluster</name>
        <dbReference type="ChEBI" id="CHEBI:190135"/>
    </cofactor>
    <text evidence="8">Binds 1 [2Fe-2S] cluster.</text>
</comment>
<keyword evidence="3 8" id="KW-0479">Metal-binding</keyword>
<evidence type="ECO:0000256" key="1">
    <source>
        <dbReference type="ARBA" id="ARBA00010643"/>
    </source>
</evidence>
<evidence type="ECO:0000256" key="3">
    <source>
        <dbReference type="ARBA" id="ARBA00022723"/>
    </source>
</evidence>
<dbReference type="EMBL" id="CP000284">
    <property type="protein sequence ID" value="ABE50324.1"/>
    <property type="molecule type" value="Genomic_DNA"/>
</dbReference>
<keyword evidence="4 8" id="KW-0408">Iron</keyword>
<dbReference type="FunFam" id="1.10.10.1590:FF:000001">
    <property type="entry name" value="NADH-quinone oxidoreductase subunit E"/>
    <property type="match status" value="1"/>
</dbReference>
<dbReference type="EC" id="1.6.5.3" evidence="9"/>
<evidence type="ECO:0000256" key="6">
    <source>
        <dbReference type="ARBA" id="ARBA00034078"/>
    </source>
</evidence>
<reference evidence="9 10" key="1">
    <citation type="submission" date="2006-03" db="EMBL/GenBank/DDBJ databases">
        <title>Complete sequence of Methylobacillus flagellatus KT.</title>
        <authorList>
            <consortium name="US DOE Joint Genome Institute"/>
            <person name="Copeland A."/>
            <person name="Lucas S."/>
            <person name="Lapidus A."/>
            <person name="Barry K."/>
            <person name="Detter J.C."/>
            <person name="Glavina del Rio T."/>
            <person name="Hammon N."/>
            <person name="Israni S."/>
            <person name="Dalin E."/>
            <person name="Tice H."/>
            <person name="Pitluck S."/>
            <person name="Brettin T."/>
            <person name="Bruce D."/>
            <person name="Han C."/>
            <person name="Tapia R."/>
            <person name="Saunders E."/>
            <person name="Gilna P."/>
            <person name="Schmutz J."/>
            <person name="Larimer F."/>
            <person name="Land M."/>
            <person name="Kyrpides N."/>
            <person name="Anderson I."/>
            <person name="Richardson P."/>
        </authorList>
    </citation>
    <scope>NUCLEOTIDE SEQUENCE [LARGE SCALE GENOMIC DNA]</scope>
    <source>
        <strain evidence="10">KT / ATCC 51484 / DSM 6875</strain>
    </source>
</reference>
<dbReference type="NCBIfam" id="NF005723">
    <property type="entry name" value="PRK07539.1-3"/>
    <property type="match status" value="1"/>
</dbReference>
<comment type="cofactor">
    <cofactor evidence="6">
        <name>[2Fe-2S] cluster</name>
        <dbReference type="ChEBI" id="CHEBI:190135"/>
    </cofactor>
</comment>
<dbReference type="NCBIfam" id="TIGR01958">
    <property type="entry name" value="nuoE_fam"/>
    <property type="match status" value="1"/>
</dbReference>
<evidence type="ECO:0000313" key="10">
    <source>
        <dbReference type="Proteomes" id="UP000002440"/>
    </source>
</evidence>
<evidence type="ECO:0000256" key="7">
    <source>
        <dbReference type="ARBA" id="ARBA00047712"/>
    </source>
</evidence>
<gene>
    <name evidence="9" type="ordered locus">Mfla_2057</name>
</gene>
<dbReference type="PANTHER" id="PTHR10371:SF3">
    <property type="entry name" value="NADH DEHYDROGENASE [UBIQUINONE] FLAVOPROTEIN 2, MITOCHONDRIAL"/>
    <property type="match status" value="1"/>
</dbReference>
<dbReference type="SUPFAM" id="SSF52833">
    <property type="entry name" value="Thioredoxin-like"/>
    <property type="match status" value="1"/>
</dbReference>
<proteinExistence type="inferred from homology"/>
<protein>
    <submittedName>
        <fullName evidence="9">NADH dehydrogenase subunit E</fullName>
        <ecNumber evidence="9">1.6.5.3</ecNumber>
    </submittedName>
</protein>
<evidence type="ECO:0000313" key="9">
    <source>
        <dbReference type="EMBL" id="ABE50324.1"/>
    </source>
</evidence>
<dbReference type="InterPro" id="IPR002023">
    <property type="entry name" value="NuoE-like"/>
</dbReference>
<evidence type="ECO:0000256" key="2">
    <source>
        <dbReference type="ARBA" id="ARBA00022714"/>
    </source>
</evidence>
<dbReference type="CDD" id="cd03064">
    <property type="entry name" value="TRX_Fd_NuoE"/>
    <property type="match status" value="1"/>
</dbReference>
<dbReference type="PANTHER" id="PTHR10371">
    <property type="entry name" value="NADH DEHYDROGENASE UBIQUINONE FLAVOPROTEIN 2, MITOCHONDRIAL"/>
    <property type="match status" value="1"/>
</dbReference>
<dbReference type="eggNOG" id="COG1905">
    <property type="taxonomic scope" value="Bacteria"/>
</dbReference>
<dbReference type="RefSeq" id="WP_011480278.1">
    <property type="nucleotide sequence ID" value="NC_007947.1"/>
</dbReference>
<dbReference type="STRING" id="265072.Mfla_2057"/>
<evidence type="ECO:0000256" key="4">
    <source>
        <dbReference type="ARBA" id="ARBA00023004"/>
    </source>
</evidence>
<name>Q1GZL3_METFK</name>
<accession>Q1GZL3</accession>
<dbReference type="GO" id="GO:0003954">
    <property type="term" value="F:NADH dehydrogenase activity"/>
    <property type="evidence" value="ECO:0007669"/>
    <property type="project" value="TreeGrafter"/>
</dbReference>
<feature type="binding site" evidence="8">
    <location>
        <position position="83"/>
    </location>
    <ligand>
        <name>[2Fe-2S] cluster</name>
        <dbReference type="ChEBI" id="CHEBI:190135"/>
    </ligand>
</feature>
<dbReference type="InterPro" id="IPR042128">
    <property type="entry name" value="NuoE_dom"/>
</dbReference>
<dbReference type="Gene3D" id="1.10.10.1590">
    <property type="entry name" value="NADH-quinone oxidoreductase subunit E"/>
    <property type="match status" value="1"/>
</dbReference>
<evidence type="ECO:0000256" key="8">
    <source>
        <dbReference type="PIRSR" id="PIRSR000216-1"/>
    </source>
</evidence>
<dbReference type="OrthoDB" id="9807941at2"/>
<dbReference type="PIRSF" id="PIRSF000216">
    <property type="entry name" value="NADH_DH_24kDa"/>
    <property type="match status" value="1"/>
</dbReference>
<feature type="binding site" evidence="8">
    <location>
        <position position="124"/>
    </location>
    <ligand>
        <name>[2Fe-2S] cluster</name>
        <dbReference type="ChEBI" id="CHEBI:190135"/>
    </ligand>
</feature>
<dbReference type="Pfam" id="PF01257">
    <property type="entry name" value="2Fe-2S_thioredx"/>
    <property type="match status" value="1"/>
</dbReference>
<sequence>MSLSAESLARIDRELTKYPPEHRQAAVMSALRIAQTEKGWLSKETISEVADYLGIPAIAALEVATFYNMYELEPVGKYKITVCTNISCMLRDSAEIVAHLQKRLGIGFNETTPDNRYTLREGECMGCCGGAPLLHINNTEMHEFLTPEKVDQILEGLEK</sequence>
<dbReference type="GO" id="GO:0051537">
    <property type="term" value="F:2 iron, 2 sulfur cluster binding"/>
    <property type="evidence" value="ECO:0007669"/>
    <property type="project" value="UniProtKB-KW"/>
</dbReference>
<keyword evidence="10" id="KW-1185">Reference proteome</keyword>
<dbReference type="KEGG" id="mfa:Mfla_2057"/>
<dbReference type="Gene3D" id="3.40.30.10">
    <property type="entry name" value="Glutaredoxin"/>
    <property type="match status" value="1"/>
</dbReference>
<organism evidence="9 10">
    <name type="scientific">Methylobacillus flagellatus (strain ATCC 51484 / DSM 6875 / VKM B-1610 / KT)</name>
    <dbReference type="NCBI Taxonomy" id="265072"/>
    <lineage>
        <taxon>Bacteria</taxon>
        <taxon>Pseudomonadati</taxon>
        <taxon>Pseudomonadota</taxon>
        <taxon>Betaproteobacteria</taxon>
        <taxon>Nitrosomonadales</taxon>
        <taxon>Methylophilaceae</taxon>
        <taxon>Methylobacillus</taxon>
    </lineage>
</organism>
<dbReference type="InterPro" id="IPR036249">
    <property type="entry name" value="Thioredoxin-like_sf"/>
</dbReference>
<keyword evidence="2 8" id="KW-0001">2Fe-2S</keyword>
<comment type="similarity">
    <text evidence="1">Belongs to the complex I 24 kDa subunit family.</text>
</comment>
<feature type="binding site" evidence="8">
    <location>
        <position position="88"/>
    </location>
    <ligand>
        <name>[2Fe-2S] cluster</name>
        <dbReference type="ChEBI" id="CHEBI:190135"/>
    </ligand>
</feature>
<evidence type="ECO:0000256" key="5">
    <source>
        <dbReference type="ARBA" id="ARBA00023014"/>
    </source>
</evidence>
<dbReference type="AlphaFoldDB" id="Q1GZL3"/>
<dbReference type="InterPro" id="IPR041921">
    <property type="entry name" value="NuoE_N"/>
</dbReference>
<keyword evidence="5 8" id="KW-0411">Iron-sulfur</keyword>
<dbReference type="HOGENOM" id="CLU_054362_2_0_4"/>
<feature type="binding site" evidence="8">
    <location>
        <position position="128"/>
    </location>
    <ligand>
        <name>[2Fe-2S] cluster</name>
        <dbReference type="ChEBI" id="CHEBI:190135"/>
    </ligand>
</feature>
<comment type="catalytic activity">
    <reaction evidence="7">
        <text>a quinone + NADH + 5 H(+)(in) = a quinol + NAD(+) + 4 H(+)(out)</text>
        <dbReference type="Rhea" id="RHEA:57888"/>
        <dbReference type="ChEBI" id="CHEBI:15378"/>
        <dbReference type="ChEBI" id="CHEBI:24646"/>
        <dbReference type="ChEBI" id="CHEBI:57540"/>
        <dbReference type="ChEBI" id="CHEBI:57945"/>
        <dbReference type="ChEBI" id="CHEBI:132124"/>
    </reaction>
</comment>
<dbReference type="GO" id="GO:0046872">
    <property type="term" value="F:metal ion binding"/>
    <property type="evidence" value="ECO:0007669"/>
    <property type="project" value="UniProtKB-KW"/>
</dbReference>
<dbReference type="Proteomes" id="UP000002440">
    <property type="component" value="Chromosome"/>
</dbReference>